<dbReference type="GO" id="GO:0006826">
    <property type="term" value="P:iron ion transport"/>
    <property type="evidence" value="ECO:0007669"/>
    <property type="project" value="TreeGrafter"/>
</dbReference>
<dbReference type="PANTHER" id="PTHR11709">
    <property type="entry name" value="MULTI-COPPER OXIDASE"/>
    <property type="match status" value="1"/>
</dbReference>
<feature type="domain" description="Plastocyanin-like" evidence="7">
    <location>
        <begin position="99"/>
        <end position="206"/>
    </location>
</feature>
<evidence type="ECO:0000313" key="8">
    <source>
        <dbReference type="EMBL" id="KAJ9592210.1"/>
    </source>
</evidence>
<dbReference type="PROSITE" id="PS00080">
    <property type="entry name" value="MULTICOPPER_OXIDASE2"/>
    <property type="match status" value="1"/>
</dbReference>
<comment type="caution">
    <text evidence="8">The sequence shown here is derived from an EMBL/GenBank/DDBJ whole genome shotgun (WGS) entry which is preliminary data.</text>
</comment>
<dbReference type="EMBL" id="JASPKZ010003843">
    <property type="protein sequence ID" value="KAJ9592210.1"/>
    <property type="molecule type" value="Genomic_DNA"/>
</dbReference>
<feature type="domain" description="Plastocyanin-like" evidence="6">
    <location>
        <begin position="467"/>
        <end position="620"/>
    </location>
</feature>
<dbReference type="Gene3D" id="2.60.40.420">
    <property type="entry name" value="Cupredoxins - blue copper proteins"/>
    <property type="match status" value="3"/>
</dbReference>
<dbReference type="InterPro" id="IPR045087">
    <property type="entry name" value="Cu-oxidase_fam"/>
</dbReference>
<dbReference type="InterPro" id="IPR008972">
    <property type="entry name" value="Cupredoxin"/>
</dbReference>
<evidence type="ECO:0000256" key="2">
    <source>
        <dbReference type="ARBA" id="ARBA00022723"/>
    </source>
</evidence>
<dbReference type="SUPFAM" id="SSF49503">
    <property type="entry name" value="Cupredoxins"/>
    <property type="match status" value="3"/>
</dbReference>
<dbReference type="FunFam" id="2.60.40.420:FF:000031">
    <property type="entry name" value="Laccase-2 isoform A"/>
    <property type="match status" value="1"/>
</dbReference>
<dbReference type="GO" id="GO:0016491">
    <property type="term" value="F:oxidoreductase activity"/>
    <property type="evidence" value="ECO:0007669"/>
    <property type="project" value="UniProtKB-KW"/>
</dbReference>
<reference evidence="8" key="2">
    <citation type="submission" date="2023-05" db="EMBL/GenBank/DDBJ databases">
        <authorList>
            <person name="Fouks B."/>
        </authorList>
    </citation>
    <scope>NUCLEOTIDE SEQUENCE</scope>
    <source>
        <strain evidence="8">Stay&amp;Tobe</strain>
        <tissue evidence="8">Testes</tissue>
    </source>
</reference>
<keyword evidence="9" id="KW-1185">Reference proteome</keyword>
<feature type="signal peptide" evidence="4">
    <location>
        <begin position="1"/>
        <end position="22"/>
    </location>
</feature>
<evidence type="ECO:0008006" key="10">
    <source>
        <dbReference type="Google" id="ProtNLM"/>
    </source>
</evidence>
<dbReference type="InterPro" id="IPR011706">
    <property type="entry name" value="Cu-oxidase_C"/>
</dbReference>
<dbReference type="PROSITE" id="PS00079">
    <property type="entry name" value="MULTICOPPER_OXIDASE1"/>
    <property type="match status" value="1"/>
</dbReference>
<dbReference type="Pfam" id="PF07732">
    <property type="entry name" value="Cu-oxidase_3"/>
    <property type="match status" value="1"/>
</dbReference>
<evidence type="ECO:0000256" key="1">
    <source>
        <dbReference type="ARBA" id="ARBA00010609"/>
    </source>
</evidence>
<dbReference type="FunFam" id="2.60.40.420:FF:000045">
    <property type="entry name" value="Laccase 2"/>
    <property type="match status" value="1"/>
</dbReference>
<evidence type="ECO:0000256" key="4">
    <source>
        <dbReference type="SAM" id="SignalP"/>
    </source>
</evidence>
<dbReference type="CDD" id="cd13884">
    <property type="entry name" value="CuRO_2_tcLCC_insect_like"/>
    <property type="match status" value="1"/>
</dbReference>
<dbReference type="InterPro" id="IPR011707">
    <property type="entry name" value="Cu-oxidase-like_N"/>
</dbReference>
<dbReference type="InterPro" id="IPR033138">
    <property type="entry name" value="Cu_oxidase_CS"/>
</dbReference>
<feature type="domain" description="Plastocyanin-like" evidence="5">
    <location>
        <begin position="222"/>
        <end position="362"/>
    </location>
</feature>
<dbReference type="InterPro" id="IPR002355">
    <property type="entry name" value="Cu_oxidase_Cu_BS"/>
</dbReference>
<dbReference type="InterPro" id="IPR001117">
    <property type="entry name" value="Cu-oxidase_2nd"/>
</dbReference>
<keyword evidence="3" id="KW-0560">Oxidoreductase</keyword>
<keyword evidence="4" id="KW-0732">Signal</keyword>
<dbReference type="AlphaFoldDB" id="A0AAD8EIV0"/>
<dbReference type="CDD" id="cd13858">
    <property type="entry name" value="CuRO_1_tcLCC2_insect_like"/>
    <property type="match status" value="1"/>
</dbReference>
<evidence type="ECO:0000256" key="3">
    <source>
        <dbReference type="ARBA" id="ARBA00023002"/>
    </source>
</evidence>
<proteinExistence type="inferred from homology"/>
<comment type="similarity">
    <text evidence="1">Belongs to the multicopper oxidase family.</text>
</comment>
<evidence type="ECO:0000313" key="9">
    <source>
        <dbReference type="Proteomes" id="UP001233999"/>
    </source>
</evidence>
<dbReference type="GO" id="GO:0005886">
    <property type="term" value="C:plasma membrane"/>
    <property type="evidence" value="ECO:0007669"/>
    <property type="project" value="TreeGrafter"/>
</dbReference>
<dbReference type="CDD" id="cd13905">
    <property type="entry name" value="CuRO_3_tcLLC2_insect_like"/>
    <property type="match status" value="1"/>
</dbReference>
<evidence type="ECO:0000259" key="6">
    <source>
        <dbReference type="Pfam" id="PF07731"/>
    </source>
</evidence>
<evidence type="ECO:0000259" key="7">
    <source>
        <dbReference type="Pfam" id="PF07732"/>
    </source>
</evidence>
<dbReference type="GO" id="GO:0005507">
    <property type="term" value="F:copper ion binding"/>
    <property type="evidence" value="ECO:0007669"/>
    <property type="project" value="InterPro"/>
</dbReference>
<name>A0AAD8EIV0_DIPPU</name>
<dbReference type="Pfam" id="PF07731">
    <property type="entry name" value="Cu-oxidase_2"/>
    <property type="match status" value="1"/>
</dbReference>
<dbReference type="Pfam" id="PF00394">
    <property type="entry name" value="Cu-oxidase"/>
    <property type="match status" value="1"/>
</dbReference>
<sequence length="647" mass="73196">MVMLLKCILILIVHIKCGNTKGEEHVELMEYFQKDVVDSNYQFAPNNDTTACMRDCVANDSRICYYQFQVENYAVLTQACGNCVNNEEDCNLPQCVSADGFEKGIISVNRKLPGPSIQVCYGDIIIVDVKNDMLGRSLGIHWHGMTQKNTNPMDGVPYITQCPIPSSTTYRYAFNADTIGTHYWHSHSGVQKLNGVQGSLIIRQPKEDDPNSKFYDFDLPEHVLFIQDWHHAEAETRTPGLIRRDVSQDTTFYLINGKGRYTLENGTRTTTPYKIFNVAPGKRYRFRVVSAVCTQCPARINIEGHKLLVVAADGVPIQPVSVDSIEIYSAKNEVSSYWIQVRGMHHCFMKDICQMAVLKYEGSQWKEPPTPFPSLERFTFTGFILNPQNASCGDRTNAICVDQLMSKRKVDKEIYTQEPDHNIEFTFGFKIVYANEEFHKGKFNRFLQTAPDRTVILWMNGIQFHTPTSPLLTQYKNNSKSIFCVNGTDGNPTCPTFPENICHCLSIFHVRLGTTVQFVLIDKSSEKGLNHPFHLHGITYNVLSMGYLPKHLLNARDINELLKRKKIPVSSAPIYKDTLAVPSGGFAVIRFVADNPGYWFFHCHFVFHHAAGMAAVVQIGDPEDFPPMPKNLPKCGNFLPPVKVSFS</sequence>
<dbReference type="Proteomes" id="UP001233999">
    <property type="component" value="Unassembled WGS sequence"/>
</dbReference>
<reference evidence="8" key="1">
    <citation type="journal article" date="2023" name="IScience">
        <title>Live-bearing cockroach genome reveals convergent evolutionary mechanisms linked to viviparity in insects and beyond.</title>
        <authorList>
            <person name="Fouks B."/>
            <person name="Harrison M.C."/>
            <person name="Mikhailova A.A."/>
            <person name="Marchal E."/>
            <person name="English S."/>
            <person name="Carruthers M."/>
            <person name="Jennings E.C."/>
            <person name="Chiamaka E.L."/>
            <person name="Frigard R.A."/>
            <person name="Pippel M."/>
            <person name="Attardo G.M."/>
            <person name="Benoit J.B."/>
            <person name="Bornberg-Bauer E."/>
            <person name="Tobe S.S."/>
        </authorList>
    </citation>
    <scope>NUCLEOTIDE SEQUENCE</scope>
    <source>
        <strain evidence="8">Stay&amp;Tobe</strain>
    </source>
</reference>
<protein>
    <recommendedName>
        <fullName evidence="10">Laccase</fullName>
    </recommendedName>
</protein>
<organism evidence="8 9">
    <name type="scientific">Diploptera punctata</name>
    <name type="common">Pacific beetle cockroach</name>
    <dbReference type="NCBI Taxonomy" id="6984"/>
    <lineage>
        <taxon>Eukaryota</taxon>
        <taxon>Metazoa</taxon>
        <taxon>Ecdysozoa</taxon>
        <taxon>Arthropoda</taxon>
        <taxon>Hexapoda</taxon>
        <taxon>Insecta</taxon>
        <taxon>Pterygota</taxon>
        <taxon>Neoptera</taxon>
        <taxon>Polyneoptera</taxon>
        <taxon>Dictyoptera</taxon>
        <taxon>Blattodea</taxon>
        <taxon>Blaberoidea</taxon>
        <taxon>Blaberidae</taxon>
        <taxon>Diplopterinae</taxon>
        <taxon>Diploptera</taxon>
    </lineage>
</organism>
<evidence type="ECO:0000259" key="5">
    <source>
        <dbReference type="Pfam" id="PF00394"/>
    </source>
</evidence>
<accession>A0AAD8EIV0</accession>
<gene>
    <name evidence="8" type="ORF">L9F63_001211</name>
</gene>
<keyword evidence="2" id="KW-0479">Metal-binding</keyword>
<feature type="chain" id="PRO_5042239163" description="Laccase" evidence="4">
    <location>
        <begin position="23"/>
        <end position="647"/>
    </location>
</feature>
<dbReference type="PANTHER" id="PTHR11709:SF232">
    <property type="entry name" value="STRAW, ISOFORM G"/>
    <property type="match status" value="1"/>
</dbReference>